<feature type="transmembrane region" description="Helical" evidence="1">
    <location>
        <begin position="371"/>
        <end position="393"/>
    </location>
</feature>
<keyword evidence="1" id="KW-0472">Membrane</keyword>
<dbReference type="Proteomes" id="UP000243650">
    <property type="component" value="Unassembled WGS sequence"/>
</dbReference>
<feature type="domain" description="Nucleoside transporter/FeoB GTPase Gate" evidence="2">
    <location>
        <begin position="142"/>
        <end position="238"/>
    </location>
</feature>
<feature type="transmembrane region" description="Helical" evidence="1">
    <location>
        <begin position="243"/>
        <end position="262"/>
    </location>
</feature>
<dbReference type="Pfam" id="PF07670">
    <property type="entry name" value="Gate"/>
    <property type="match status" value="1"/>
</dbReference>
<feature type="transmembrane region" description="Helical" evidence="1">
    <location>
        <begin position="57"/>
        <end position="77"/>
    </location>
</feature>
<dbReference type="AlphaFoldDB" id="A0A2P6MH79"/>
<gene>
    <name evidence="3" type="ORF">C6I21_08980</name>
</gene>
<dbReference type="RefSeq" id="WP_105959114.1">
    <property type="nucleotide sequence ID" value="NZ_PVNS01000007.1"/>
</dbReference>
<proteinExistence type="predicted"/>
<organism evidence="3 4">
    <name type="scientific">Alkalicoccus urumqiensis</name>
    <name type="common">Bacillus urumqiensis</name>
    <dbReference type="NCBI Taxonomy" id="1548213"/>
    <lineage>
        <taxon>Bacteria</taxon>
        <taxon>Bacillati</taxon>
        <taxon>Bacillota</taxon>
        <taxon>Bacilli</taxon>
        <taxon>Bacillales</taxon>
        <taxon>Bacillaceae</taxon>
        <taxon>Alkalicoccus</taxon>
    </lineage>
</organism>
<comment type="caution">
    <text evidence="3">The sequence shown here is derived from an EMBL/GenBank/DDBJ whole genome shotgun (WGS) entry which is preliminary data.</text>
</comment>
<protein>
    <recommendedName>
        <fullName evidence="2">Nucleoside transporter/FeoB GTPase Gate domain-containing protein</fullName>
    </recommendedName>
</protein>
<evidence type="ECO:0000256" key="1">
    <source>
        <dbReference type="SAM" id="Phobius"/>
    </source>
</evidence>
<feature type="transmembrane region" description="Helical" evidence="1">
    <location>
        <begin position="141"/>
        <end position="165"/>
    </location>
</feature>
<feature type="transmembrane region" description="Helical" evidence="1">
    <location>
        <begin position="17"/>
        <end position="37"/>
    </location>
</feature>
<feature type="transmembrane region" description="Helical" evidence="1">
    <location>
        <begin position="400"/>
        <end position="421"/>
    </location>
</feature>
<dbReference type="OrthoDB" id="1633380at2"/>
<dbReference type="EMBL" id="PVNS01000007">
    <property type="protein sequence ID" value="PRO65645.1"/>
    <property type="molecule type" value="Genomic_DNA"/>
</dbReference>
<feature type="transmembrane region" description="Helical" evidence="1">
    <location>
        <begin position="218"/>
        <end position="237"/>
    </location>
</feature>
<reference evidence="3 4" key="1">
    <citation type="submission" date="2018-03" db="EMBL/GenBank/DDBJ databases">
        <title>Bacillus urumqiensis sp. nov., a moderately haloalkaliphilic bacterium isolated from a salt lake.</title>
        <authorList>
            <person name="Zhao B."/>
            <person name="Liao Z."/>
        </authorList>
    </citation>
    <scope>NUCLEOTIDE SEQUENCE [LARGE SCALE GENOMIC DNA]</scope>
    <source>
        <strain evidence="3 4">BZ-SZ-XJ18</strain>
    </source>
</reference>
<keyword evidence="4" id="KW-1185">Reference proteome</keyword>
<evidence type="ECO:0000259" key="2">
    <source>
        <dbReference type="Pfam" id="PF07670"/>
    </source>
</evidence>
<feature type="transmembrane region" description="Helical" evidence="1">
    <location>
        <begin position="98"/>
        <end position="121"/>
    </location>
</feature>
<evidence type="ECO:0000313" key="3">
    <source>
        <dbReference type="EMBL" id="PRO65645.1"/>
    </source>
</evidence>
<keyword evidence="1" id="KW-0812">Transmembrane</keyword>
<dbReference type="InterPro" id="IPR011642">
    <property type="entry name" value="Gate_dom"/>
</dbReference>
<feature type="transmembrane region" description="Helical" evidence="1">
    <location>
        <begin position="433"/>
        <end position="454"/>
    </location>
</feature>
<evidence type="ECO:0000313" key="4">
    <source>
        <dbReference type="Proteomes" id="UP000243650"/>
    </source>
</evidence>
<feature type="transmembrane region" description="Helical" evidence="1">
    <location>
        <begin position="326"/>
        <end position="351"/>
    </location>
</feature>
<sequence>MTTEANTQTTVNEESSLLRFFIPSLIGIALFLIPLPYNDTITIGVGILAESLQTSLADVIPAFMTAVIILSAAGAVYTKAISPAFVEKSAPLKGLFDISVFWTTVRIIGAVFAVMVLTGAGPEVITASFTGGTVLFDLVPVLMAWFLFAALLMPFLLSFGLMDFIGTMLRGVMQPVFKLPGRSAIDASASWMGAGPVGVLITTQQFEQGYYTKRESSVIATNFSIASIAFSLVIIGFVDLGAYFVPFYATVSLAVFVAAVILPRIPPLSRKKDEYHAPVGKQIEEAPPQNGSAFAHGIQVASQKAASAGSFGGVFKKGLVNVADMWVGLIPIVMALGTTALILAEFTPIFTWLSMPLVPVLQAMQIPEAQAAAPAMIVGFADMFLPAVLASGIESELTRFIIAGVSITQLIYMSEIGVLILRSKIPLNFLELLVIFIQRTVVTLPIITIAAHLLF</sequence>
<accession>A0A2P6MH79</accession>
<keyword evidence="1" id="KW-1133">Transmembrane helix</keyword>
<name>A0A2P6MH79_ALKUR</name>